<dbReference type="EMBL" id="OZ021745">
    <property type="protein sequence ID" value="CAK9313009.1"/>
    <property type="molecule type" value="Genomic_DNA"/>
</dbReference>
<accession>A0ABP0XXW6</accession>
<reference evidence="1 2" key="1">
    <citation type="submission" date="2024-03" db="EMBL/GenBank/DDBJ databases">
        <authorList>
            <person name="Gkanogiannis A."/>
            <person name="Becerra Lopez-Lavalle L."/>
        </authorList>
    </citation>
    <scope>NUCLEOTIDE SEQUENCE [LARGE SCALE GENOMIC DNA]</scope>
</reference>
<name>A0ABP0XXW6_9ROSI</name>
<protein>
    <submittedName>
        <fullName evidence="1">Uncharacterized protein</fullName>
    </submittedName>
</protein>
<gene>
    <name evidence="1" type="ORF">CITCOLO1_LOCUS4719</name>
</gene>
<keyword evidence="2" id="KW-1185">Reference proteome</keyword>
<evidence type="ECO:0000313" key="1">
    <source>
        <dbReference type="EMBL" id="CAK9313009.1"/>
    </source>
</evidence>
<dbReference type="Proteomes" id="UP001642487">
    <property type="component" value="Chromosome 11"/>
</dbReference>
<proteinExistence type="predicted"/>
<evidence type="ECO:0000313" key="2">
    <source>
        <dbReference type="Proteomes" id="UP001642487"/>
    </source>
</evidence>
<sequence length="100" mass="11846">MFEKQVFGKSITSGRRRRLLQEEIELSLFLCLEFKSSDDLELFFTFFRLDYYNLETRPKALKNLEVISGLSRLEVRSNRVISLCFLPSRVCGILWIHPKL</sequence>
<organism evidence="1 2">
    <name type="scientific">Citrullus colocynthis</name>
    <name type="common">colocynth</name>
    <dbReference type="NCBI Taxonomy" id="252529"/>
    <lineage>
        <taxon>Eukaryota</taxon>
        <taxon>Viridiplantae</taxon>
        <taxon>Streptophyta</taxon>
        <taxon>Embryophyta</taxon>
        <taxon>Tracheophyta</taxon>
        <taxon>Spermatophyta</taxon>
        <taxon>Magnoliopsida</taxon>
        <taxon>eudicotyledons</taxon>
        <taxon>Gunneridae</taxon>
        <taxon>Pentapetalae</taxon>
        <taxon>rosids</taxon>
        <taxon>fabids</taxon>
        <taxon>Cucurbitales</taxon>
        <taxon>Cucurbitaceae</taxon>
        <taxon>Benincaseae</taxon>
        <taxon>Citrullus</taxon>
    </lineage>
</organism>